<dbReference type="Gene3D" id="3.90.1150.10">
    <property type="entry name" value="Aspartate Aminotransferase, domain 1"/>
    <property type="match status" value="1"/>
</dbReference>
<evidence type="ECO:0000256" key="10">
    <source>
        <dbReference type="RuleBase" id="RU004504"/>
    </source>
</evidence>
<dbReference type="PIRSF" id="PIRSF005572">
    <property type="entry name" value="NifS"/>
    <property type="match status" value="1"/>
</dbReference>
<keyword evidence="6" id="KW-0663">Pyridoxal phosphate</keyword>
<evidence type="ECO:0000256" key="6">
    <source>
        <dbReference type="ARBA" id="ARBA00022898"/>
    </source>
</evidence>
<keyword evidence="13" id="KW-1185">Reference proteome</keyword>
<dbReference type="PROSITE" id="PS00595">
    <property type="entry name" value="AA_TRANSFER_CLASS_5"/>
    <property type="match status" value="1"/>
</dbReference>
<dbReference type="InterPro" id="IPR016454">
    <property type="entry name" value="Cysteine_dSase"/>
</dbReference>
<comment type="catalytic activity">
    <reaction evidence="9">
        <text>(sulfur carrier)-H + L-cysteine = (sulfur carrier)-SH + L-alanine</text>
        <dbReference type="Rhea" id="RHEA:43892"/>
        <dbReference type="Rhea" id="RHEA-COMP:14737"/>
        <dbReference type="Rhea" id="RHEA-COMP:14739"/>
        <dbReference type="ChEBI" id="CHEBI:29917"/>
        <dbReference type="ChEBI" id="CHEBI:35235"/>
        <dbReference type="ChEBI" id="CHEBI:57972"/>
        <dbReference type="ChEBI" id="CHEBI:64428"/>
        <dbReference type="EC" id="2.8.1.7"/>
    </reaction>
</comment>
<comment type="similarity">
    <text evidence="2">Belongs to the class-V pyridoxal-phosphate-dependent aminotransferase family. NifS/IscS subfamily.</text>
</comment>
<dbReference type="InterPro" id="IPR000192">
    <property type="entry name" value="Aminotrans_V_dom"/>
</dbReference>
<evidence type="ECO:0000256" key="3">
    <source>
        <dbReference type="ARBA" id="ARBA00012239"/>
    </source>
</evidence>
<dbReference type="InterPro" id="IPR015424">
    <property type="entry name" value="PyrdxlP-dep_Trfase"/>
</dbReference>
<dbReference type="SUPFAM" id="SSF53383">
    <property type="entry name" value="PLP-dependent transferases"/>
    <property type="match status" value="1"/>
</dbReference>
<dbReference type="Gene3D" id="3.40.640.10">
    <property type="entry name" value="Type I PLP-dependent aspartate aminotransferase-like (Major domain)"/>
    <property type="match status" value="1"/>
</dbReference>
<dbReference type="Gene3D" id="1.10.260.50">
    <property type="match status" value="1"/>
</dbReference>
<keyword evidence="8" id="KW-0411">Iron-sulfur</keyword>
<dbReference type="InterPro" id="IPR015421">
    <property type="entry name" value="PyrdxlP-dep_Trfase_major"/>
</dbReference>
<evidence type="ECO:0000256" key="7">
    <source>
        <dbReference type="ARBA" id="ARBA00023004"/>
    </source>
</evidence>
<evidence type="ECO:0000256" key="4">
    <source>
        <dbReference type="ARBA" id="ARBA00022679"/>
    </source>
</evidence>
<organism evidence="12 13">
    <name type="scientific">Cohnella kolymensis</name>
    <dbReference type="NCBI Taxonomy" id="1590652"/>
    <lineage>
        <taxon>Bacteria</taxon>
        <taxon>Bacillati</taxon>
        <taxon>Bacillota</taxon>
        <taxon>Bacilli</taxon>
        <taxon>Bacillales</taxon>
        <taxon>Paenibacillaceae</taxon>
        <taxon>Cohnella</taxon>
    </lineage>
</organism>
<dbReference type="PANTHER" id="PTHR11601">
    <property type="entry name" value="CYSTEINE DESULFURYLASE FAMILY MEMBER"/>
    <property type="match status" value="1"/>
</dbReference>
<dbReference type="InterPro" id="IPR015422">
    <property type="entry name" value="PyrdxlP-dep_Trfase_small"/>
</dbReference>
<protein>
    <recommendedName>
        <fullName evidence="3">cysteine desulfurase</fullName>
        <ecNumber evidence="3">2.8.1.7</ecNumber>
    </recommendedName>
</protein>
<sequence length="375" mass="40542">MKQIYLDYNASTPIAPEVLHEMQPFLTDCFGNPSSSHWAADQLHDAIEEARAKVAALIGSAPDEIVFTSGASEANNLALKGIYYALRRKGSHIITTGIEHPAILGPARFLESIGAEVTYVQVDEYGVVSPEDIEKAITDRTILISVMHANNETGSIQPIAEIAHIACRHGVYLHSDAAQTIGKIPVRVDELGVDMLSLAGHKFYAPKGIGALYIRKGTSIEPLIHGAGHESGMRAGTENVPYIVGLGKAAELVREGHEHNRIDELGKLFWSQMKAHFQDAVSLNGHPVNRLPNTFNINFHGYSGQEILGRMPEIAASTGSACHSGQTTLSPVLAAMKVPVERGGGAVRISLGRYTDEHMVRAAVSMFKERVPIYG</sequence>
<proteinExistence type="inferred from homology"/>
<gene>
    <name evidence="12" type="ORF">SD71_21005</name>
</gene>
<dbReference type="PANTHER" id="PTHR11601:SF34">
    <property type="entry name" value="CYSTEINE DESULFURASE"/>
    <property type="match status" value="1"/>
</dbReference>
<evidence type="ECO:0000313" key="13">
    <source>
        <dbReference type="Proteomes" id="UP000054526"/>
    </source>
</evidence>
<evidence type="ECO:0000259" key="11">
    <source>
        <dbReference type="Pfam" id="PF00266"/>
    </source>
</evidence>
<dbReference type="EMBL" id="JXAL01000034">
    <property type="protein sequence ID" value="KIL34257.1"/>
    <property type="molecule type" value="Genomic_DNA"/>
</dbReference>
<dbReference type="EC" id="2.8.1.7" evidence="3"/>
<evidence type="ECO:0000256" key="9">
    <source>
        <dbReference type="ARBA" id="ARBA00050776"/>
    </source>
</evidence>
<evidence type="ECO:0000256" key="8">
    <source>
        <dbReference type="ARBA" id="ARBA00023014"/>
    </source>
</evidence>
<evidence type="ECO:0000313" key="12">
    <source>
        <dbReference type="EMBL" id="KIL34257.1"/>
    </source>
</evidence>
<reference evidence="12 13" key="1">
    <citation type="submission" date="2014-12" db="EMBL/GenBank/DDBJ databases">
        <title>Draft genome sequence of Cohnella kolymensis strain B-2846.</title>
        <authorList>
            <person name="Karlyshev A.V."/>
            <person name="Kudryashova E.B."/>
        </authorList>
    </citation>
    <scope>NUCLEOTIDE SEQUENCE [LARGE SCALE GENOMIC DNA]</scope>
    <source>
        <strain evidence="12 13">VKM B-2846</strain>
    </source>
</reference>
<name>A0ABR5A1G0_9BACL</name>
<feature type="domain" description="Aminotransferase class V" evidence="11">
    <location>
        <begin position="4"/>
        <end position="360"/>
    </location>
</feature>
<comment type="cofactor">
    <cofactor evidence="1 10">
        <name>pyridoxal 5'-phosphate</name>
        <dbReference type="ChEBI" id="CHEBI:597326"/>
    </cofactor>
</comment>
<keyword evidence="4" id="KW-0808">Transferase</keyword>
<dbReference type="Proteomes" id="UP000054526">
    <property type="component" value="Unassembled WGS sequence"/>
</dbReference>
<evidence type="ECO:0000256" key="2">
    <source>
        <dbReference type="ARBA" id="ARBA00006490"/>
    </source>
</evidence>
<evidence type="ECO:0000256" key="5">
    <source>
        <dbReference type="ARBA" id="ARBA00022723"/>
    </source>
</evidence>
<accession>A0ABR5A1G0</accession>
<evidence type="ECO:0000256" key="1">
    <source>
        <dbReference type="ARBA" id="ARBA00001933"/>
    </source>
</evidence>
<keyword evidence="7" id="KW-0408">Iron</keyword>
<keyword evidence="5" id="KW-0479">Metal-binding</keyword>
<comment type="caution">
    <text evidence="12">The sequence shown here is derived from an EMBL/GenBank/DDBJ whole genome shotgun (WGS) entry which is preliminary data.</text>
</comment>
<dbReference type="InterPro" id="IPR020578">
    <property type="entry name" value="Aminotrans_V_PyrdxlP_BS"/>
</dbReference>
<dbReference type="Pfam" id="PF00266">
    <property type="entry name" value="Aminotran_5"/>
    <property type="match status" value="1"/>
</dbReference>
<dbReference type="NCBIfam" id="NF002806">
    <property type="entry name" value="PRK02948.1"/>
    <property type="match status" value="1"/>
</dbReference>